<keyword evidence="1 12" id="KW-0813">Transport</keyword>
<dbReference type="GO" id="GO:0045259">
    <property type="term" value="C:proton-transporting ATP synthase complex"/>
    <property type="evidence" value="ECO:0007669"/>
    <property type="project" value="UniProtKB-KW"/>
</dbReference>
<gene>
    <name evidence="12" type="primary">atpF</name>
    <name evidence="16" type="ORF">Sdiek1_0626</name>
</gene>
<keyword evidence="14" id="KW-0175">Coiled coil</keyword>
<dbReference type="HAMAP" id="MF_01398">
    <property type="entry name" value="ATP_synth_b_bprime"/>
    <property type="match status" value="1"/>
</dbReference>
<organism evidence="16 17">
    <name type="scientific">Sulfurospirillum diekertiae</name>
    <dbReference type="NCBI Taxonomy" id="1854492"/>
    <lineage>
        <taxon>Bacteria</taxon>
        <taxon>Pseudomonadati</taxon>
        <taxon>Campylobacterota</taxon>
        <taxon>Epsilonproteobacteria</taxon>
        <taxon>Campylobacterales</taxon>
        <taxon>Sulfurospirillaceae</taxon>
        <taxon>Sulfurospirillum</taxon>
    </lineage>
</organism>
<comment type="subcellular location">
    <subcellularLocation>
        <location evidence="12">Cell membrane</location>
        <topology evidence="12">Single-pass membrane protein</topology>
    </subcellularLocation>
    <subcellularLocation>
        <location evidence="11">Endomembrane system</location>
        <topology evidence="11">Single-pass membrane protein</topology>
    </subcellularLocation>
</comment>
<keyword evidence="17" id="KW-1185">Reference proteome</keyword>
<comment type="subunit">
    <text evidence="12">F-type ATPases have 2 components, F(1) - the catalytic core - and F(0) - the membrane proton channel. F(1) has five subunits: alpha(3), beta(3), gamma(1), delta(1), epsilon(1). F(0) has three main subunits: a(1), b(2) and c(10-14). The alpha and beta chains form an alternating ring which encloses part of the gamma chain. F(1) is attached to F(0) by a central stalk formed by the gamma and epsilon chains, while a peripheral stalk is formed by the delta and b chains.</text>
</comment>
<dbReference type="Pfam" id="PF00430">
    <property type="entry name" value="ATP-synt_B"/>
    <property type="match status" value="1"/>
</dbReference>
<accession>A0A1Y0HKE1</accession>
<evidence type="ECO:0000256" key="10">
    <source>
        <dbReference type="ARBA" id="ARBA00025614"/>
    </source>
</evidence>
<feature type="coiled-coil region" evidence="14">
    <location>
        <begin position="72"/>
        <end position="103"/>
    </location>
</feature>
<evidence type="ECO:0000256" key="11">
    <source>
        <dbReference type="ARBA" id="ARBA00037847"/>
    </source>
</evidence>
<evidence type="ECO:0000256" key="15">
    <source>
        <dbReference type="SAM" id="SignalP"/>
    </source>
</evidence>
<evidence type="ECO:0000313" key="17">
    <source>
        <dbReference type="Proteomes" id="UP000196005"/>
    </source>
</evidence>
<dbReference type="CDD" id="cd06503">
    <property type="entry name" value="ATP-synt_Fo_b"/>
    <property type="match status" value="1"/>
</dbReference>
<dbReference type="RefSeq" id="WP_087437839.1">
    <property type="nucleotide sequence ID" value="NZ_CP021416.1"/>
</dbReference>
<comment type="similarity">
    <text evidence="12 13">Belongs to the ATPase B chain family.</text>
</comment>
<keyword evidence="4 12" id="KW-0375">Hydrogen ion transport</keyword>
<dbReference type="GO" id="GO:0046933">
    <property type="term" value="F:proton-transporting ATP synthase activity, rotational mechanism"/>
    <property type="evidence" value="ECO:0007669"/>
    <property type="project" value="UniProtKB-UniRule"/>
</dbReference>
<dbReference type="AlphaFoldDB" id="A0A1Y0HKE1"/>
<keyword evidence="6 12" id="KW-0406">Ion transport</keyword>
<evidence type="ECO:0000256" key="3">
    <source>
        <dbReference type="ARBA" id="ARBA00022692"/>
    </source>
</evidence>
<evidence type="ECO:0000256" key="5">
    <source>
        <dbReference type="ARBA" id="ARBA00022989"/>
    </source>
</evidence>
<comment type="function">
    <text evidence="9 12">F(1)F(0) ATP synthase produces ATP from ADP in the presence of a proton or sodium gradient. F-type ATPases consist of two structural domains, F(1) containing the extramembraneous catalytic core and F(0) containing the membrane proton channel, linked together by a central stalk and a peripheral stalk. During catalysis, ATP synthesis in the catalytic domain of F(1) is coupled via a rotary mechanism of the central stalk subunits to proton translocation.</text>
</comment>
<evidence type="ECO:0000313" key="16">
    <source>
        <dbReference type="EMBL" id="ARU47795.1"/>
    </source>
</evidence>
<keyword evidence="2 12" id="KW-0138">CF(0)</keyword>
<keyword evidence="3 12" id="KW-0812">Transmembrane</keyword>
<dbReference type="GO" id="GO:0005886">
    <property type="term" value="C:plasma membrane"/>
    <property type="evidence" value="ECO:0007669"/>
    <property type="project" value="UniProtKB-SubCell"/>
</dbReference>
<evidence type="ECO:0000256" key="13">
    <source>
        <dbReference type="RuleBase" id="RU003848"/>
    </source>
</evidence>
<evidence type="ECO:0000256" key="12">
    <source>
        <dbReference type="HAMAP-Rule" id="MF_01398"/>
    </source>
</evidence>
<dbReference type="InterPro" id="IPR002146">
    <property type="entry name" value="ATP_synth_b/b'su_bac/chlpt"/>
</dbReference>
<evidence type="ECO:0000256" key="6">
    <source>
        <dbReference type="ARBA" id="ARBA00023065"/>
    </source>
</evidence>
<evidence type="ECO:0000256" key="9">
    <source>
        <dbReference type="ARBA" id="ARBA00025198"/>
    </source>
</evidence>
<keyword evidence="8 12" id="KW-0066">ATP synthesis</keyword>
<reference evidence="17" key="1">
    <citation type="submission" date="2017-05" db="EMBL/GenBank/DDBJ databases">
        <title>Dechlorination kinetics govern the competition between two new strains of the genus Sulfurospirillum.</title>
        <authorList>
            <person name="Buttet G.F."/>
            <person name="Murray A.M."/>
            <person name="Goris T."/>
            <person name="Burion M."/>
            <person name="Lin B."/>
            <person name="Rolle M."/>
            <person name="Maillard J."/>
        </authorList>
    </citation>
    <scope>NUCLEOTIDE SEQUENCE [LARGE SCALE GENOMIC DNA]</scope>
    <source>
        <strain evidence="17">SL2-1</strain>
    </source>
</reference>
<evidence type="ECO:0000256" key="7">
    <source>
        <dbReference type="ARBA" id="ARBA00023136"/>
    </source>
</evidence>
<feature type="chain" id="PRO_5013163619" description="ATP synthase subunit b" evidence="15">
    <location>
        <begin position="20"/>
        <end position="171"/>
    </location>
</feature>
<keyword evidence="15" id="KW-0732">Signal</keyword>
<proteinExistence type="inferred from homology"/>
<dbReference type="KEGG" id="suls:Sdiek1_0626"/>
<comment type="function">
    <text evidence="10">Component of the F(0) channel, it forms part of the peripheral stalk, linking F(1) to F(0). The b'-subunit is a diverged and duplicated form of b found in plants and photosynthetic bacteria.</text>
</comment>
<name>A0A1Y0HKE1_9BACT</name>
<keyword evidence="12" id="KW-1003">Cell membrane</keyword>
<evidence type="ECO:0000256" key="1">
    <source>
        <dbReference type="ARBA" id="ARBA00022448"/>
    </source>
</evidence>
<feature type="signal peptide" evidence="15">
    <location>
        <begin position="1"/>
        <end position="19"/>
    </location>
</feature>
<keyword evidence="5 12" id="KW-1133">Transmembrane helix</keyword>
<evidence type="ECO:0000256" key="14">
    <source>
        <dbReference type="SAM" id="Coils"/>
    </source>
</evidence>
<evidence type="ECO:0000256" key="8">
    <source>
        <dbReference type="ARBA" id="ARBA00023310"/>
    </source>
</evidence>
<dbReference type="Proteomes" id="UP000196005">
    <property type="component" value="Chromosome"/>
</dbReference>
<evidence type="ECO:0000256" key="4">
    <source>
        <dbReference type="ARBA" id="ARBA00022781"/>
    </source>
</evidence>
<protein>
    <recommendedName>
        <fullName evidence="12">ATP synthase subunit b</fullName>
    </recommendedName>
    <alternativeName>
        <fullName evidence="12">ATP synthase F(0) sector subunit b</fullName>
    </alternativeName>
    <alternativeName>
        <fullName evidence="12">ATPase subunit I</fullName>
    </alternativeName>
    <alternativeName>
        <fullName evidence="12">F-type ATPase subunit b</fullName>
        <shortName evidence="12">F-ATPase subunit b</shortName>
    </alternativeName>
</protein>
<dbReference type="EMBL" id="CP021416">
    <property type="protein sequence ID" value="ARU47795.1"/>
    <property type="molecule type" value="Genomic_DNA"/>
</dbReference>
<feature type="transmembrane region" description="Helical" evidence="12">
    <location>
        <begin position="32"/>
        <end position="50"/>
    </location>
</feature>
<dbReference type="NCBIfam" id="NF006292">
    <property type="entry name" value="PRK08475.1"/>
    <property type="match status" value="1"/>
</dbReference>
<keyword evidence="7 12" id="KW-0472">Membrane</keyword>
<dbReference type="GO" id="GO:0012505">
    <property type="term" value="C:endomembrane system"/>
    <property type="evidence" value="ECO:0007669"/>
    <property type="project" value="UniProtKB-SubCell"/>
</dbReference>
<evidence type="ECO:0000256" key="2">
    <source>
        <dbReference type="ARBA" id="ARBA00022547"/>
    </source>
</evidence>
<sequence length="171" mass="19170">MKMNYILFLLAPIALFANAGESDGASDIIPRTINFLIFAAIMYYYVADAAKQWYCGRKNDIATKLDSIQVKLKESNSKKENALLKVEEAKANARALVETAKKEAILLSDKVAQEADTEIANLSKAFEDRIGVERRKMQRTIVCEVLDEMFKEGSISLDNDEMVKIVNKKVA</sequence>